<evidence type="ECO:0008006" key="4">
    <source>
        <dbReference type="Google" id="ProtNLM"/>
    </source>
</evidence>
<dbReference type="Proteomes" id="UP000242418">
    <property type="component" value="Unassembled WGS sequence"/>
</dbReference>
<comment type="caution">
    <text evidence="2">The sequence shown here is derived from an EMBL/GenBank/DDBJ whole genome shotgun (WGS) entry which is preliminary data.</text>
</comment>
<evidence type="ECO:0000256" key="1">
    <source>
        <dbReference type="SAM" id="Phobius"/>
    </source>
</evidence>
<keyword evidence="1" id="KW-0812">Transmembrane</keyword>
<keyword evidence="3" id="KW-1185">Reference proteome</keyword>
<evidence type="ECO:0000313" key="3">
    <source>
        <dbReference type="Proteomes" id="UP000242418"/>
    </source>
</evidence>
<organism evidence="2 3">
    <name type="scientific">Pseudomonas peli</name>
    <dbReference type="NCBI Taxonomy" id="592361"/>
    <lineage>
        <taxon>Bacteria</taxon>
        <taxon>Pseudomonadati</taxon>
        <taxon>Pseudomonadota</taxon>
        <taxon>Gammaproteobacteria</taxon>
        <taxon>Pseudomonadales</taxon>
        <taxon>Pseudomonadaceae</taxon>
        <taxon>Pseudomonas</taxon>
    </lineage>
</organism>
<evidence type="ECO:0000313" key="2">
    <source>
        <dbReference type="EMBL" id="SCW89555.1"/>
    </source>
</evidence>
<gene>
    <name evidence="2" type="ORF">SAMN05216370_0046</name>
</gene>
<name>A0AB37ZGE7_9PSED</name>
<keyword evidence="1" id="KW-1133">Transmembrane helix</keyword>
<reference evidence="2 3" key="1">
    <citation type="submission" date="2016-10" db="EMBL/GenBank/DDBJ databases">
        <authorList>
            <person name="Varghese N."/>
            <person name="Submissions S."/>
        </authorList>
    </citation>
    <scope>NUCLEOTIDE SEQUENCE [LARGE SCALE GENOMIC DNA]</scope>
    <source>
        <strain evidence="2 3">DSM 17833</strain>
    </source>
</reference>
<sequence>MGAPQTTREALMAELLGDVGALLDKAESLQNALPAVADVAATQIHLAGEAASKNIKAEAEQFRVMLAREREALTKPVQEASEQTRLAADVVEGAGRRLAMLALGLGLAAGALAGAIAGIAAASIFIG</sequence>
<dbReference type="RefSeq" id="WP_031943288.1">
    <property type="nucleotide sequence ID" value="NZ_FMTL01000011.1"/>
</dbReference>
<keyword evidence="1" id="KW-0472">Membrane</keyword>
<dbReference type="EMBL" id="FMTL01000011">
    <property type="protein sequence ID" value="SCW89555.1"/>
    <property type="molecule type" value="Genomic_DNA"/>
</dbReference>
<feature type="transmembrane region" description="Helical" evidence="1">
    <location>
        <begin position="101"/>
        <end position="126"/>
    </location>
</feature>
<proteinExistence type="predicted"/>
<dbReference type="AlphaFoldDB" id="A0AB37ZGE7"/>
<accession>A0AB37ZGE7</accession>
<protein>
    <recommendedName>
        <fullName evidence="4">Membrane-anchored ribosome-binding protein, inhibits growth in stationary phase, ElaB/YqjD/DUF883 family</fullName>
    </recommendedName>
</protein>